<proteinExistence type="predicted"/>
<dbReference type="GeneID" id="301331490"/>
<name>A0ABY7IYM6_STRNI</name>
<evidence type="ECO:0000313" key="2">
    <source>
        <dbReference type="Proteomes" id="UP001210169"/>
    </source>
</evidence>
<reference evidence="1 2" key="1">
    <citation type="submission" date="2022-12" db="EMBL/GenBank/DDBJ databases">
        <authorList>
            <person name="Ruckert C."/>
            <person name="Busche T."/>
            <person name="Kalinowski J."/>
            <person name="Wittmann C."/>
        </authorList>
    </citation>
    <scope>NUCLEOTIDE SEQUENCE [LARGE SCALE GENOMIC DNA]</scope>
    <source>
        <strain evidence="1 2">DSM 40276</strain>
    </source>
</reference>
<evidence type="ECO:0000313" key="1">
    <source>
        <dbReference type="EMBL" id="WAU04082.1"/>
    </source>
</evidence>
<dbReference type="RefSeq" id="WP_277411197.1">
    <property type="nucleotide sequence ID" value="NZ_CP114203.1"/>
</dbReference>
<dbReference type="EMBL" id="CP114203">
    <property type="protein sequence ID" value="WAU04082.1"/>
    <property type="molecule type" value="Genomic_DNA"/>
</dbReference>
<accession>A0ABY7IYM6</accession>
<gene>
    <name evidence="1" type="ORF">STRNI_002313</name>
</gene>
<organism evidence="1 2">
    <name type="scientific">Streptomyces nigrescens</name>
    <dbReference type="NCBI Taxonomy" id="1920"/>
    <lineage>
        <taxon>Bacteria</taxon>
        <taxon>Bacillati</taxon>
        <taxon>Actinomycetota</taxon>
        <taxon>Actinomycetes</taxon>
        <taxon>Kitasatosporales</taxon>
        <taxon>Streptomycetaceae</taxon>
        <taxon>Streptomyces</taxon>
    </lineage>
</organism>
<protein>
    <submittedName>
        <fullName evidence="1">Uncharacterized protein</fullName>
    </submittedName>
</protein>
<dbReference type="Proteomes" id="UP001210169">
    <property type="component" value="Chromosome"/>
</dbReference>
<sequence>MPDSTPYAVALAEDIARRLHRLSEHLAQAPPRQAAQILGKVLDADEGVLGRMTGLMATGSQIAQHRAQAGSFPPEVFLAVGRAANELHDIALDLDEHADDIHRLATPPTAAHPAVAKPVASDMVVRRHR</sequence>
<keyword evidence="2" id="KW-1185">Reference proteome</keyword>